<evidence type="ECO:0000313" key="4">
    <source>
        <dbReference type="Proteomes" id="UP001476807"/>
    </source>
</evidence>
<dbReference type="RefSeq" id="WP_350413805.1">
    <property type="nucleotide sequence ID" value="NZ_JBEOKT010000019.1"/>
</dbReference>
<gene>
    <name evidence="3" type="ORF">ABS362_16600</name>
</gene>
<sequence>MQHHILKPKLALNKAYLRLKTSRTEIERFKTALKNLLQSIDLTETEEYAKNHLRDFLMQAFYSNYGLNTKGKTDLVIHTGNSTKSNAGVLLEVKRPTNKADMPTEQNLNYKAMHELLLYYLRERVQHKNHDIKHLVITSVHEWFVFDALEFDRLFYRNTQLKKDFTDWSEGRKASAGTDFFYKEIAAPILANLSETITFTHFNLLDFEKPLHNTDLKDDVKLVALYKLLSPAHLLKEPFANDANSLDKGFYQELLHLIGLEEVKEGGRKLIQRKAKPNHGSLLESAYQKLKSEDLIGGLDNPYSFGSTREEQLFNVALELCITWMNRILFLKLLEAQLISYHHGDKKYSFMSTANLKEFDDLNELFF</sequence>
<dbReference type="InterPro" id="IPR055573">
    <property type="entry name" value="DUF7149"/>
</dbReference>
<evidence type="ECO:0000259" key="1">
    <source>
        <dbReference type="Pfam" id="PF23653"/>
    </source>
</evidence>
<proteinExistence type="predicted"/>
<dbReference type="EMBL" id="JBEOKT010000019">
    <property type="protein sequence ID" value="MER2999173.1"/>
    <property type="molecule type" value="Genomic_DNA"/>
</dbReference>
<evidence type="ECO:0000313" key="3">
    <source>
        <dbReference type="EMBL" id="MER2999173.1"/>
    </source>
</evidence>
<keyword evidence="4" id="KW-1185">Reference proteome</keyword>
<feature type="domain" description="DUF7149" evidence="1">
    <location>
        <begin position="7"/>
        <end position="242"/>
    </location>
</feature>
<evidence type="ECO:0008006" key="5">
    <source>
        <dbReference type="Google" id="ProtNLM"/>
    </source>
</evidence>
<dbReference type="Pfam" id="PF23653">
    <property type="entry name" value="DUF7149"/>
    <property type="match status" value="1"/>
</dbReference>
<dbReference type="Pfam" id="PF25120">
    <property type="entry name" value="DUF7814"/>
    <property type="match status" value="1"/>
</dbReference>
<dbReference type="InterPro" id="IPR056716">
    <property type="entry name" value="DUF7814"/>
</dbReference>
<protein>
    <recommendedName>
        <fullName evidence="5">Class I SAM-dependent DNA methyltransferase</fullName>
    </recommendedName>
</protein>
<evidence type="ECO:0000259" key="2">
    <source>
        <dbReference type="Pfam" id="PF25120"/>
    </source>
</evidence>
<name>A0ABV1RXP6_9BACT</name>
<feature type="domain" description="DUF7814" evidence="2">
    <location>
        <begin position="243"/>
        <end position="367"/>
    </location>
</feature>
<comment type="caution">
    <text evidence="3">The sequence shown here is derived from an EMBL/GenBank/DDBJ whole genome shotgun (WGS) entry which is preliminary data.</text>
</comment>
<organism evidence="3 4">
    <name type="scientific">Pontibacter populi</name>
    <dbReference type="NCBI Taxonomy" id="890055"/>
    <lineage>
        <taxon>Bacteria</taxon>
        <taxon>Pseudomonadati</taxon>
        <taxon>Bacteroidota</taxon>
        <taxon>Cytophagia</taxon>
        <taxon>Cytophagales</taxon>
        <taxon>Hymenobacteraceae</taxon>
        <taxon>Pontibacter</taxon>
    </lineage>
</organism>
<reference evidence="3 4" key="1">
    <citation type="submission" date="2024-06" db="EMBL/GenBank/DDBJ databases">
        <title>Pontibacter populi HYL7-15.</title>
        <authorList>
            <person name="Kim M.K."/>
        </authorList>
    </citation>
    <scope>NUCLEOTIDE SEQUENCE [LARGE SCALE GENOMIC DNA]</scope>
    <source>
        <strain evidence="3 4">HYL7-15</strain>
    </source>
</reference>
<accession>A0ABV1RXP6</accession>
<dbReference type="Proteomes" id="UP001476807">
    <property type="component" value="Unassembled WGS sequence"/>
</dbReference>